<feature type="region of interest" description="Disordered" evidence="1">
    <location>
        <begin position="109"/>
        <end position="140"/>
    </location>
</feature>
<comment type="caution">
    <text evidence="2">The sequence shown here is derived from an EMBL/GenBank/DDBJ whole genome shotgun (WGS) entry which is preliminary data.</text>
</comment>
<dbReference type="EMBL" id="CAXAMM010011001">
    <property type="protein sequence ID" value="CAK9024779.1"/>
    <property type="molecule type" value="Genomic_DNA"/>
</dbReference>
<dbReference type="Proteomes" id="UP001642464">
    <property type="component" value="Unassembled WGS sequence"/>
</dbReference>
<reference evidence="2 3" key="1">
    <citation type="submission" date="2024-02" db="EMBL/GenBank/DDBJ databases">
        <authorList>
            <person name="Chen Y."/>
            <person name="Shah S."/>
            <person name="Dougan E. K."/>
            <person name="Thang M."/>
            <person name="Chan C."/>
        </authorList>
    </citation>
    <scope>NUCLEOTIDE SEQUENCE [LARGE SCALE GENOMIC DNA]</scope>
</reference>
<evidence type="ECO:0000313" key="2">
    <source>
        <dbReference type="EMBL" id="CAK9024779.1"/>
    </source>
</evidence>
<protein>
    <submittedName>
        <fullName evidence="2">Uncharacterized protein</fullName>
    </submittedName>
</protein>
<evidence type="ECO:0000313" key="3">
    <source>
        <dbReference type="Proteomes" id="UP001642464"/>
    </source>
</evidence>
<organism evidence="2 3">
    <name type="scientific">Durusdinium trenchii</name>
    <dbReference type="NCBI Taxonomy" id="1381693"/>
    <lineage>
        <taxon>Eukaryota</taxon>
        <taxon>Sar</taxon>
        <taxon>Alveolata</taxon>
        <taxon>Dinophyceae</taxon>
        <taxon>Suessiales</taxon>
        <taxon>Symbiodiniaceae</taxon>
        <taxon>Durusdinium</taxon>
    </lineage>
</organism>
<proteinExistence type="predicted"/>
<accession>A0ABP0KDA3</accession>
<feature type="compositionally biased region" description="Basic and acidic residues" evidence="1">
    <location>
        <begin position="109"/>
        <end position="133"/>
    </location>
</feature>
<evidence type="ECO:0000256" key="1">
    <source>
        <dbReference type="SAM" id="MobiDB-lite"/>
    </source>
</evidence>
<sequence>MPCGTSALIKDFDFESNMDWCSRSFNGVRKLMQKVAEDGGGQLYFDGTKLRFRITGYQPDLARTETVKNLRAIIHGRYSLANGRPMNADIDPTKLQSLPYEIKEEMKALKKQQMKTEGKRDRQAKNYQKDRAGRKALLFK</sequence>
<gene>
    <name evidence="2" type="ORF">SCF082_LOCUS16785</name>
</gene>
<name>A0ABP0KDA3_9DINO</name>
<keyword evidence="3" id="KW-1185">Reference proteome</keyword>